<proteinExistence type="inferred from homology"/>
<feature type="transmembrane region" description="Helical" evidence="8">
    <location>
        <begin position="42"/>
        <end position="63"/>
    </location>
</feature>
<dbReference type="GO" id="GO:0005886">
    <property type="term" value="C:plasma membrane"/>
    <property type="evidence" value="ECO:0007669"/>
    <property type="project" value="UniProtKB-SubCell"/>
</dbReference>
<dbReference type="InterPro" id="IPR002781">
    <property type="entry name" value="TM_pro_TauE-like"/>
</dbReference>
<dbReference type="PANTHER" id="PTHR30269">
    <property type="entry name" value="TRANSMEMBRANE PROTEIN YFCA"/>
    <property type="match status" value="1"/>
</dbReference>
<keyword evidence="10" id="KW-1185">Reference proteome</keyword>
<dbReference type="InterPro" id="IPR052017">
    <property type="entry name" value="TSUP"/>
</dbReference>
<evidence type="ECO:0000256" key="4">
    <source>
        <dbReference type="ARBA" id="ARBA00022475"/>
    </source>
</evidence>
<feature type="transmembrane region" description="Helical" evidence="8">
    <location>
        <begin position="100"/>
        <end position="117"/>
    </location>
</feature>
<dbReference type="AlphaFoldDB" id="A0A176QBF3"/>
<evidence type="ECO:0000256" key="1">
    <source>
        <dbReference type="ARBA" id="ARBA00004651"/>
    </source>
</evidence>
<keyword evidence="6 8" id="KW-1133">Transmembrane helix</keyword>
<keyword evidence="7 8" id="KW-0472">Membrane</keyword>
<evidence type="ECO:0000256" key="8">
    <source>
        <dbReference type="RuleBase" id="RU363041"/>
    </source>
</evidence>
<organism evidence="9 10">
    <name type="scientific">Janibacter melonis</name>
    <dbReference type="NCBI Taxonomy" id="262209"/>
    <lineage>
        <taxon>Bacteria</taxon>
        <taxon>Bacillati</taxon>
        <taxon>Actinomycetota</taxon>
        <taxon>Actinomycetes</taxon>
        <taxon>Micrococcales</taxon>
        <taxon>Intrasporangiaceae</taxon>
        <taxon>Janibacter</taxon>
    </lineage>
</organism>
<protein>
    <recommendedName>
        <fullName evidence="8">Probable membrane transporter protein</fullName>
    </recommendedName>
</protein>
<accession>A0A176QBF3</accession>
<feature type="transmembrane region" description="Helical" evidence="8">
    <location>
        <begin position="195"/>
        <end position="216"/>
    </location>
</feature>
<comment type="subcellular location">
    <subcellularLocation>
        <location evidence="1 8">Cell membrane</location>
        <topology evidence="1 8">Multi-pass membrane protein</topology>
    </subcellularLocation>
</comment>
<dbReference type="STRING" id="262209.AWH69_11590"/>
<evidence type="ECO:0000256" key="5">
    <source>
        <dbReference type="ARBA" id="ARBA00022692"/>
    </source>
</evidence>
<sequence length="248" mass="24286">MTAAVLAAMCAAVLVGAALQRISGMGLGLVVAPSLTLLVGPAVGVTLSNVVAVVTAVLVLVAMRGDVDWRRWGRLAPLVVVGSCVGAAAVGAVREAWLDVVVGSSVLIAMAASAVLARRRRLDGPGAGVAAGLAAGFMNTTSGVAAPAMTAYALATRWEQRSFAATLQPVYLAANATSLVVKAGTGAVPLGALPSVWVCGLVVAAAPVGVVLGRVLAAQVPATAARRLAVGVAAAGGALACLRGLLAL</sequence>
<gene>
    <name evidence="9" type="ORF">AWH69_11590</name>
</gene>
<evidence type="ECO:0000313" key="9">
    <source>
        <dbReference type="EMBL" id="OAB87019.1"/>
    </source>
</evidence>
<evidence type="ECO:0000256" key="6">
    <source>
        <dbReference type="ARBA" id="ARBA00022989"/>
    </source>
</evidence>
<dbReference type="EMBL" id="LQZG01000003">
    <property type="protein sequence ID" value="OAB87019.1"/>
    <property type="molecule type" value="Genomic_DNA"/>
</dbReference>
<reference evidence="9 10" key="1">
    <citation type="submission" date="2016-01" db="EMBL/GenBank/DDBJ databases">
        <title>Janibacter melonis strain CD11_4 genome sequencing and assembly.</title>
        <authorList>
            <person name="Nair G.R."/>
            <person name="Kaur G."/>
            <person name="Chander A.M."/>
            <person name="Mayilraj S."/>
        </authorList>
    </citation>
    <scope>NUCLEOTIDE SEQUENCE [LARGE SCALE GENOMIC DNA]</scope>
    <source>
        <strain evidence="9 10">CD11-4</strain>
    </source>
</reference>
<keyword evidence="4 8" id="KW-1003">Cell membrane</keyword>
<keyword evidence="5 8" id="KW-0812">Transmembrane</keyword>
<dbReference type="PANTHER" id="PTHR30269:SF37">
    <property type="entry name" value="MEMBRANE TRANSPORTER PROTEIN"/>
    <property type="match status" value="1"/>
</dbReference>
<feature type="transmembrane region" description="Helical" evidence="8">
    <location>
        <begin position="129"/>
        <end position="154"/>
    </location>
</feature>
<evidence type="ECO:0000256" key="2">
    <source>
        <dbReference type="ARBA" id="ARBA00009142"/>
    </source>
</evidence>
<evidence type="ECO:0000256" key="3">
    <source>
        <dbReference type="ARBA" id="ARBA00022448"/>
    </source>
</evidence>
<feature type="transmembrane region" description="Helical" evidence="8">
    <location>
        <begin position="228"/>
        <end position="246"/>
    </location>
</feature>
<name>A0A176QBF3_9MICO</name>
<dbReference type="RefSeq" id="WP_068275666.1">
    <property type="nucleotide sequence ID" value="NZ_LQZG01000003.1"/>
</dbReference>
<evidence type="ECO:0000256" key="7">
    <source>
        <dbReference type="ARBA" id="ARBA00023136"/>
    </source>
</evidence>
<feature type="transmembrane region" description="Helical" evidence="8">
    <location>
        <begin position="75"/>
        <end position="94"/>
    </location>
</feature>
<dbReference type="Proteomes" id="UP000076976">
    <property type="component" value="Unassembled WGS sequence"/>
</dbReference>
<dbReference type="Pfam" id="PF01925">
    <property type="entry name" value="TauE"/>
    <property type="match status" value="1"/>
</dbReference>
<evidence type="ECO:0000313" key="10">
    <source>
        <dbReference type="Proteomes" id="UP000076976"/>
    </source>
</evidence>
<comment type="similarity">
    <text evidence="2 8">Belongs to the 4-toluene sulfonate uptake permease (TSUP) (TC 2.A.102) family.</text>
</comment>
<keyword evidence="3" id="KW-0813">Transport</keyword>
<comment type="caution">
    <text evidence="9">The sequence shown here is derived from an EMBL/GenBank/DDBJ whole genome shotgun (WGS) entry which is preliminary data.</text>
</comment>